<keyword evidence="6 7" id="KW-0694">RNA-binding</keyword>
<dbReference type="GO" id="GO:0032259">
    <property type="term" value="P:methylation"/>
    <property type="evidence" value="ECO:0007669"/>
    <property type="project" value="UniProtKB-KW"/>
</dbReference>
<evidence type="ECO:0000259" key="8">
    <source>
        <dbReference type="Pfam" id="PF00588"/>
    </source>
</evidence>
<keyword evidence="5 7" id="KW-0819">tRNA processing</keyword>
<dbReference type="HAMAP" id="MF_02060">
    <property type="entry name" value="tRNA_methyltr_TrmH"/>
    <property type="match status" value="1"/>
</dbReference>
<proteinExistence type="inferred from homology"/>
<feature type="binding site" evidence="7">
    <location>
        <position position="98"/>
    </location>
    <ligand>
        <name>S-adenosyl-L-methionine</name>
        <dbReference type="ChEBI" id="CHEBI:59789"/>
    </ligand>
</feature>
<keyword evidence="2 7" id="KW-0489">Methyltransferase</keyword>
<keyword evidence="3 7" id="KW-0808">Transferase</keyword>
<evidence type="ECO:0000256" key="3">
    <source>
        <dbReference type="ARBA" id="ARBA00022679"/>
    </source>
</evidence>
<organism evidence="9 10">
    <name type="scientific">Polluticaenibacter yanchengensis</name>
    <dbReference type="NCBI Taxonomy" id="3014562"/>
    <lineage>
        <taxon>Bacteria</taxon>
        <taxon>Pseudomonadati</taxon>
        <taxon>Bacteroidota</taxon>
        <taxon>Chitinophagia</taxon>
        <taxon>Chitinophagales</taxon>
        <taxon>Chitinophagaceae</taxon>
        <taxon>Polluticaenibacter</taxon>
    </lineage>
</organism>
<keyword evidence="10" id="KW-1185">Reference proteome</keyword>
<keyword evidence="1 7" id="KW-0820">tRNA-binding</keyword>
<dbReference type="Proteomes" id="UP001210231">
    <property type="component" value="Unassembled WGS sequence"/>
</dbReference>
<evidence type="ECO:0000256" key="1">
    <source>
        <dbReference type="ARBA" id="ARBA00022555"/>
    </source>
</evidence>
<comment type="similarity">
    <text evidence="7">Belongs to the class IV-like SAM-binding methyltransferase superfamily. RNA methyltransferase TrmH family.</text>
</comment>
<keyword evidence="4 7" id="KW-0949">S-adenosyl-L-methionine</keyword>
<dbReference type="CDD" id="cd18092">
    <property type="entry name" value="SpoU-like_TrmH"/>
    <property type="match status" value="1"/>
</dbReference>
<comment type="function">
    <text evidence="7">Catalyzes the 2'-O methylation of guanosine at position 18 in tRNA.</text>
</comment>
<dbReference type="EMBL" id="JAQGEF010000020">
    <property type="protein sequence ID" value="MDA3615965.1"/>
    <property type="molecule type" value="Genomic_DNA"/>
</dbReference>
<accession>A0ABT4UP17</accession>
<dbReference type="InterPro" id="IPR029026">
    <property type="entry name" value="tRNA_m1G_MTases_N"/>
</dbReference>
<name>A0ABT4UP17_9BACT</name>
<dbReference type="Gene3D" id="3.40.1280.10">
    <property type="match status" value="1"/>
</dbReference>
<feature type="domain" description="tRNA/rRNA methyltransferase SpoU type" evidence="8">
    <location>
        <begin position="20"/>
        <end position="161"/>
    </location>
</feature>
<dbReference type="GO" id="GO:0008168">
    <property type="term" value="F:methyltransferase activity"/>
    <property type="evidence" value="ECO:0007669"/>
    <property type="project" value="UniProtKB-KW"/>
</dbReference>
<evidence type="ECO:0000256" key="7">
    <source>
        <dbReference type="HAMAP-Rule" id="MF_02060"/>
    </source>
</evidence>
<reference evidence="9 10" key="1">
    <citation type="submission" date="2022-12" db="EMBL/GenBank/DDBJ databases">
        <title>Chitinophagaceae gen. sp. nov., a new member of the family Chitinophagaceae, isolated from soil in a chemical factory.</title>
        <authorList>
            <person name="Ke Z."/>
        </authorList>
    </citation>
    <scope>NUCLEOTIDE SEQUENCE [LARGE SCALE GENOMIC DNA]</scope>
    <source>
        <strain evidence="9 10">LY-5</strain>
    </source>
</reference>
<evidence type="ECO:0000313" key="10">
    <source>
        <dbReference type="Proteomes" id="UP001210231"/>
    </source>
</evidence>
<dbReference type="PANTHER" id="PTHR43453">
    <property type="entry name" value="RRNA METHYLASE-LIKE"/>
    <property type="match status" value="1"/>
</dbReference>
<evidence type="ECO:0000313" key="9">
    <source>
        <dbReference type="EMBL" id="MDA3615965.1"/>
    </source>
</evidence>
<evidence type="ECO:0000256" key="2">
    <source>
        <dbReference type="ARBA" id="ARBA00022603"/>
    </source>
</evidence>
<dbReference type="InterPro" id="IPR001537">
    <property type="entry name" value="SpoU_MeTrfase"/>
</dbReference>
<dbReference type="RefSeq" id="WP_407032294.1">
    <property type="nucleotide sequence ID" value="NZ_JAQGEF010000020.1"/>
</dbReference>
<dbReference type="Pfam" id="PF00588">
    <property type="entry name" value="SpoU_methylase"/>
    <property type="match status" value="1"/>
</dbReference>
<dbReference type="InterPro" id="IPR033671">
    <property type="entry name" value="TrmH"/>
</dbReference>
<feature type="binding site" evidence="7">
    <location>
        <position position="141"/>
    </location>
    <ligand>
        <name>S-adenosyl-L-methionine</name>
        <dbReference type="ChEBI" id="CHEBI:59789"/>
    </ligand>
</feature>
<comment type="caution">
    <text evidence="9">The sequence shown here is derived from an EMBL/GenBank/DDBJ whole genome shotgun (WGS) entry which is preliminary data.</text>
</comment>
<sequence>MNDSRYSKLQFALEKRQPDLTVVLENVFDPHNVAAVMRTCDSVGIKEIFVIQTQVPTYKNWGRKSSSGARKWLQVHYFDTVGECMQLVKQRYDKIYTTHLAEGAKKLYQLDLTERVALVFGNESKGCSSEIIKYADGNFIIPQVGIIESLNISVACAVTIYEAFRQKSQAGHYDQAKVQGAEKVELLRHWELYDDYVAEKSKL</sequence>
<feature type="binding site" evidence="7">
    <location>
        <position position="150"/>
    </location>
    <ligand>
        <name>S-adenosyl-L-methionine</name>
        <dbReference type="ChEBI" id="CHEBI:59789"/>
    </ligand>
</feature>
<dbReference type="InterPro" id="IPR029028">
    <property type="entry name" value="Alpha/beta_knot_MTases"/>
</dbReference>
<evidence type="ECO:0000256" key="6">
    <source>
        <dbReference type="ARBA" id="ARBA00022884"/>
    </source>
</evidence>
<dbReference type="SUPFAM" id="SSF75217">
    <property type="entry name" value="alpha/beta knot"/>
    <property type="match status" value="1"/>
</dbReference>
<gene>
    <name evidence="7" type="primary">trmH</name>
    <name evidence="9" type="ORF">O3P16_14215</name>
</gene>
<evidence type="ECO:0000256" key="4">
    <source>
        <dbReference type="ARBA" id="ARBA00022691"/>
    </source>
</evidence>
<dbReference type="EC" id="2.1.1.34" evidence="7"/>
<comment type="caution">
    <text evidence="7">Lacks conserved residue(s) required for the propagation of feature annotation.</text>
</comment>
<dbReference type="PANTHER" id="PTHR43453:SF1">
    <property type="entry name" value="TRNA_RRNA METHYLTRANSFERASE SPOU TYPE DOMAIN-CONTAINING PROTEIN"/>
    <property type="match status" value="1"/>
</dbReference>
<protein>
    <recommendedName>
        <fullName evidence="7">tRNA (guanosine(18)-2'-O)-methyltransferase</fullName>
        <ecNumber evidence="7">2.1.1.34</ecNumber>
    </recommendedName>
    <alternativeName>
        <fullName evidence="7">tRNA [Gm18] methyltransferase</fullName>
    </alternativeName>
</protein>
<comment type="catalytic activity">
    <reaction evidence="7">
        <text>guanosine(18) in tRNA + S-adenosyl-L-methionine = 2'-O-methylguanosine(18) in tRNA + S-adenosyl-L-homocysteine + H(+)</text>
        <dbReference type="Rhea" id="RHEA:20077"/>
        <dbReference type="Rhea" id="RHEA-COMP:10190"/>
        <dbReference type="Rhea" id="RHEA-COMP:10192"/>
        <dbReference type="ChEBI" id="CHEBI:15378"/>
        <dbReference type="ChEBI" id="CHEBI:57856"/>
        <dbReference type="ChEBI" id="CHEBI:59789"/>
        <dbReference type="ChEBI" id="CHEBI:74269"/>
        <dbReference type="ChEBI" id="CHEBI:74445"/>
        <dbReference type="EC" id="2.1.1.34"/>
    </reaction>
</comment>
<evidence type="ECO:0000256" key="5">
    <source>
        <dbReference type="ARBA" id="ARBA00022694"/>
    </source>
</evidence>